<dbReference type="KEGG" id="lgi:LOTGIDRAFT_104694"/>
<proteinExistence type="predicted"/>
<dbReference type="OrthoDB" id="8912020at2759"/>
<evidence type="ECO:0000313" key="2">
    <source>
        <dbReference type="EMBL" id="ESO93650.1"/>
    </source>
</evidence>
<dbReference type="EMBL" id="KB201890">
    <property type="protein sequence ID" value="ESO93650.1"/>
    <property type="molecule type" value="Genomic_DNA"/>
</dbReference>
<protein>
    <recommendedName>
        <fullName evidence="1">CCHC-type domain-containing protein</fullName>
    </recommendedName>
</protein>
<reference evidence="2 3" key="1">
    <citation type="journal article" date="2013" name="Nature">
        <title>Insights into bilaterian evolution from three spiralian genomes.</title>
        <authorList>
            <person name="Simakov O."/>
            <person name="Marletaz F."/>
            <person name="Cho S.J."/>
            <person name="Edsinger-Gonzales E."/>
            <person name="Havlak P."/>
            <person name="Hellsten U."/>
            <person name="Kuo D.H."/>
            <person name="Larsson T."/>
            <person name="Lv J."/>
            <person name="Arendt D."/>
            <person name="Savage R."/>
            <person name="Osoegawa K."/>
            <person name="de Jong P."/>
            <person name="Grimwood J."/>
            <person name="Chapman J.A."/>
            <person name="Shapiro H."/>
            <person name="Aerts A."/>
            <person name="Otillar R.P."/>
            <person name="Terry A.Y."/>
            <person name="Boore J.L."/>
            <person name="Grigoriev I.V."/>
            <person name="Lindberg D.R."/>
            <person name="Seaver E.C."/>
            <person name="Weisblat D.A."/>
            <person name="Putnam N.H."/>
            <person name="Rokhsar D.S."/>
        </authorList>
    </citation>
    <scope>NUCLEOTIDE SEQUENCE [LARGE SCALE GENOMIC DNA]</scope>
</reference>
<feature type="domain" description="CCHC-type" evidence="1">
    <location>
        <begin position="188"/>
        <end position="204"/>
    </location>
</feature>
<dbReference type="GO" id="GO:0008270">
    <property type="term" value="F:zinc ion binding"/>
    <property type="evidence" value="ECO:0007669"/>
    <property type="project" value="InterPro"/>
</dbReference>
<keyword evidence="3" id="KW-1185">Reference proteome</keyword>
<feature type="domain" description="CCHC-type" evidence="1">
    <location>
        <begin position="170"/>
        <end position="186"/>
    </location>
</feature>
<gene>
    <name evidence="2" type="ORF">LOTGIDRAFT_104694</name>
</gene>
<dbReference type="AlphaFoldDB" id="V4AER3"/>
<dbReference type="GeneID" id="20229892"/>
<evidence type="ECO:0000313" key="3">
    <source>
        <dbReference type="Proteomes" id="UP000030746"/>
    </source>
</evidence>
<dbReference type="CTD" id="20229892"/>
<dbReference type="RefSeq" id="XP_009055286.1">
    <property type="nucleotide sequence ID" value="XM_009057038.1"/>
</dbReference>
<name>V4AER3_LOTGI</name>
<feature type="non-terminal residue" evidence="2">
    <location>
        <position position="219"/>
    </location>
</feature>
<accession>V4AER3</accession>
<dbReference type="Gene3D" id="4.10.60.10">
    <property type="entry name" value="Zinc finger, CCHC-type"/>
    <property type="match status" value="1"/>
</dbReference>
<dbReference type="GO" id="GO:0003676">
    <property type="term" value="F:nucleic acid binding"/>
    <property type="evidence" value="ECO:0007669"/>
    <property type="project" value="InterPro"/>
</dbReference>
<dbReference type="SMART" id="SM00343">
    <property type="entry name" value="ZnF_C2HC"/>
    <property type="match status" value="2"/>
</dbReference>
<dbReference type="HOGENOM" id="CLU_060421_1_0_1"/>
<sequence>MGSRTYSKECVVEILMVDVKKDNLDDMIDKLEECIGVGNVYAVIPRRPDILEVTVKDKQCAEKLSEGFKVGDKNFVCRIPYSPFTVVSFMDIPSYIEDSVLVEKLKVFRIEIDGEVVRHFHDKHKTVENGIRHVRCLFSPELKSLPWAVKLETINGTKSYRVIHNNQTKVCNKCYSDSHIIANCPQIQCRRCNQYGHMGNTCMIKLCNICKHLETECVC</sequence>
<dbReference type="Proteomes" id="UP000030746">
    <property type="component" value="Unassembled WGS sequence"/>
</dbReference>
<dbReference type="InterPro" id="IPR001878">
    <property type="entry name" value="Znf_CCHC"/>
</dbReference>
<organism evidence="2 3">
    <name type="scientific">Lottia gigantea</name>
    <name type="common">Giant owl limpet</name>
    <dbReference type="NCBI Taxonomy" id="225164"/>
    <lineage>
        <taxon>Eukaryota</taxon>
        <taxon>Metazoa</taxon>
        <taxon>Spiralia</taxon>
        <taxon>Lophotrochozoa</taxon>
        <taxon>Mollusca</taxon>
        <taxon>Gastropoda</taxon>
        <taxon>Patellogastropoda</taxon>
        <taxon>Lottioidea</taxon>
        <taxon>Lottiidae</taxon>
        <taxon>Lottia</taxon>
    </lineage>
</organism>
<evidence type="ECO:0000259" key="1">
    <source>
        <dbReference type="SMART" id="SM00343"/>
    </source>
</evidence>